<evidence type="ECO:0000313" key="3">
    <source>
        <dbReference type="EMBL" id="BDG07874.1"/>
    </source>
</evidence>
<accession>A0ABM7X7Q6</accession>
<feature type="region of interest" description="Disordered" evidence="1">
    <location>
        <begin position="22"/>
        <end position="86"/>
    </location>
</feature>
<name>A0ABM7X7Q6_9BACT</name>
<dbReference type="EMBL" id="AP025592">
    <property type="protein sequence ID" value="BDG07874.1"/>
    <property type="molecule type" value="Genomic_DNA"/>
</dbReference>
<evidence type="ECO:0008006" key="5">
    <source>
        <dbReference type="Google" id="ProtNLM"/>
    </source>
</evidence>
<organism evidence="3 4">
    <name type="scientific">Anaeromyxobacter paludicola</name>
    <dbReference type="NCBI Taxonomy" id="2918171"/>
    <lineage>
        <taxon>Bacteria</taxon>
        <taxon>Pseudomonadati</taxon>
        <taxon>Myxococcota</taxon>
        <taxon>Myxococcia</taxon>
        <taxon>Myxococcales</taxon>
        <taxon>Cystobacterineae</taxon>
        <taxon>Anaeromyxobacteraceae</taxon>
        <taxon>Anaeromyxobacter</taxon>
    </lineage>
</organism>
<keyword evidence="2" id="KW-0732">Signal</keyword>
<reference evidence="4" key="1">
    <citation type="journal article" date="2022" name="Int. J. Syst. Evol. Microbiol.">
        <title>Anaeromyxobacter oryzae sp. nov., Anaeromyxobacter diazotrophicus sp. nov. and Anaeromyxobacter paludicola sp. nov., isolated from paddy soils.</title>
        <authorList>
            <person name="Itoh H."/>
            <person name="Xu Z."/>
            <person name="Mise K."/>
            <person name="Masuda Y."/>
            <person name="Ushijima N."/>
            <person name="Hayakawa C."/>
            <person name="Shiratori Y."/>
            <person name="Senoo K."/>
        </authorList>
    </citation>
    <scope>NUCLEOTIDE SEQUENCE [LARGE SCALE GENOMIC DNA]</scope>
    <source>
        <strain evidence="4">Red630</strain>
    </source>
</reference>
<protein>
    <recommendedName>
        <fullName evidence="5">YXWGXW repeat-containing protein</fullName>
    </recommendedName>
</protein>
<proteinExistence type="predicted"/>
<evidence type="ECO:0000256" key="1">
    <source>
        <dbReference type="SAM" id="MobiDB-lite"/>
    </source>
</evidence>
<evidence type="ECO:0000256" key="2">
    <source>
        <dbReference type="SAM" id="SignalP"/>
    </source>
</evidence>
<feature type="chain" id="PRO_5045748174" description="YXWGXW repeat-containing protein" evidence="2">
    <location>
        <begin position="25"/>
        <end position="217"/>
    </location>
</feature>
<gene>
    <name evidence="3" type="ORF">AMPC_09870</name>
</gene>
<feature type="signal peptide" evidence="2">
    <location>
        <begin position="1"/>
        <end position="24"/>
    </location>
</feature>
<evidence type="ECO:0000313" key="4">
    <source>
        <dbReference type="Proteomes" id="UP001162734"/>
    </source>
</evidence>
<feature type="compositionally biased region" description="Pro residues" evidence="1">
    <location>
        <begin position="32"/>
        <end position="41"/>
    </location>
</feature>
<dbReference type="RefSeq" id="WP_248344841.1">
    <property type="nucleotide sequence ID" value="NZ_AP025592.1"/>
</dbReference>
<sequence>MSAFTVRHAFALLAALALAPSARAQGTSPGPGDEPAPPPAEPRAQEQAPAPQDAPAPQVRPPASRQQPASPPDRQDRAAENGTPPGQWTYTRQYGWVWLPYADEYTWVPPDGEGSPYSYVYYPSVGWTWVMAPWVWGIGPWPYFVYGPVHYGWYGRGWWRDPGRWHYRPAPPHAIAAARPWGPYRGGVYRGFSRPAPSRAFVGPRAGAGGWHGRGHR</sequence>
<dbReference type="Proteomes" id="UP001162734">
    <property type="component" value="Chromosome"/>
</dbReference>
<keyword evidence="4" id="KW-1185">Reference proteome</keyword>